<dbReference type="PROSITE" id="PS50048">
    <property type="entry name" value="ZN2_CY6_FUNGAL_2"/>
    <property type="match status" value="1"/>
</dbReference>
<comment type="subcellular location">
    <subcellularLocation>
        <location evidence="1">Nucleus</location>
    </subcellularLocation>
</comment>
<dbReference type="InterPro" id="IPR051089">
    <property type="entry name" value="prtT"/>
</dbReference>
<evidence type="ECO:0000256" key="1">
    <source>
        <dbReference type="ARBA" id="ARBA00004123"/>
    </source>
</evidence>
<dbReference type="PANTHER" id="PTHR31845">
    <property type="entry name" value="FINGER DOMAIN PROTEIN, PUTATIVE-RELATED"/>
    <property type="match status" value="1"/>
</dbReference>
<evidence type="ECO:0000256" key="4">
    <source>
        <dbReference type="ARBA" id="ARBA00023125"/>
    </source>
</evidence>
<proteinExistence type="predicted"/>
<keyword evidence="2" id="KW-0479">Metal-binding</keyword>
<dbReference type="SMART" id="SM00066">
    <property type="entry name" value="GAL4"/>
    <property type="match status" value="1"/>
</dbReference>
<feature type="region of interest" description="Disordered" evidence="7">
    <location>
        <begin position="34"/>
        <end position="57"/>
    </location>
</feature>
<evidence type="ECO:0000256" key="2">
    <source>
        <dbReference type="ARBA" id="ARBA00022723"/>
    </source>
</evidence>
<dbReference type="InterPro" id="IPR001138">
    <property type="entry name" value="Zn2Cys6_DnaBD"/>
</dbReference>
<dbReference type="CDD" id="cd00067">
    <property type="entry name" value="GAL4"/>
    <property type="match status" value="1"/>
</dbReference>
<accession>A0AA39JD13</accession>
<evidence type="ECO:0000313" key="10">
    <source>
        <dbReference type="Proteomes" id="UP001175226"/>
    </source>
</evidence>
<evidence type="ECO:0000259" key="8">
    <source>
        <dbReference type="PROSITE" id="PS50048"/>
    </source>
</evidence>
<comment type="caution">
    <text evidence="9">The sequence shown here is derived from an EMBL/GenBank/DDBJ whole genome shotgun (WGS) entry which is preliminary data.</text>
</comment>
<dbReference type="GO" id="GO:0005634">
    <property type="term" value="C:nucleus"/>
    <property type="evidence" value="ECO:0007669"/>
    <property type="project" value="UniProtKB-SubCell"/>
</dbReference>
<dbReference type="Pfam" id="PF00172">
    <property type="entry name" value="Zn_clus"/>
    <property type="match status" value="1"/>
</dbReference>
<dbReference type="InterPro" id="IPR036864">
    <property type="entry name" value="Zn2-C6_fun-type_DNA-bd_sf"/>
</dbReference>
<evidence type="ECO:0000256" key="6">
    <source>
        <dbReference type="ARBA" id="ARBA00023242"/>
    </source>
</evidence>
<dbReference type="InterPro" id="IPR007219">
    <property type="entry name" value="XnlR_reg_dom"/>
</dbReference>
<dbReference type="Pfam" id="PF04082">
    <property type="entry name" value="Fungal_trans"/>
    <property type="match status" value="1"/>
</dbReference>
<dbReference type="EMBL" id="JAUEPT010000033">
    <property type="protein sequence ID" value="KAK0440530.1"/>
    <property type="molecule type" value="Genomic_DNA"/>
</dbReference>
<feature type="compositionally biased region" description="Basic and acidic residues" evidence="7">
    <location>
        <begin position="232"/>
        <end position="273"/>
    </location>
</feature>
<keyword evidence="10" id="KW-1185">Reference proteome</keyword>
<evidence type="ECO:0000313" key="9">
    <source>
        <dbReference type="EMBL" id="KAK0440530.1"/>
    </source>
</evidence>
<keyword evidence="6" id="KW-0539">Nucleus</keyword>
<dbReference type="GO" id="GO:0006351">
    <property type="term" value="P:DNA-templated transcription"/>
    <property type="evidence" value="ECO:0007669"/>
    <property type="project" value="InterPro"/>
</dbReference>
<dbReference type="AlphaFoldDB" id="A0AA39JD13"/>
<dbReference type="CDD" id="cd12148">
    <property type="entry name" value="fungal_TF_MHR"/>
    <property type="match status" value="1"/>
</dbReference>
<keyword evidence="3" id="KW-0805">Transcription regulation</keyword>
<dbReference type="Proteomes" id="UP001175226">
    <property type="component" value="Unassembled WGS sequence"/>
</dbReference>
<dbReference type="PANTHER" id="PTHR31845:SF19">
    <property type="entry name" value="TRANSCRIPTION FACTOR DOMAIN-CONTAINING PROTEIN"/>
    <property type="match status" value="1"/>
</dbReference>
<keyword evidence="5" id="KW-0804">Transcription</keyword>
<gene>
    <name evidence="9" type="ORF">EV421DRAFT_1712439</name>
</gene>
<dbReference type="GO" id="GO:0000981">
    <property type="term" value="F:DNA-binding transcription factor activity, RNA polymerase II-specific"/>
    <property type="evidence" value="ECO:0007669"/>
    <property type="project" value="InterPro"/>
</dbReference>
<evidence type="ECO:0000256" key="5">
    <source>
        <dbReference type="ARBA" id="ARBA00023163"/>
    </source>
</evidence>
<name>A0AA39JD13_9AGAR</name>
<dbReference type="PROSITE" id="PS00463">
    <property type="entry name" value="ZN2_CY6_FUNGAL_1"/>
    <property type="match status" value="1"/>
</dbReference>
<sequence length="865" mass="99550">MSGPTTPFYYAHSKLLQSPHDAYGLWYQQSINIYDNGPQRQPTQQDQHPREQQQQDSYNNHDQLPVHVRYQNHLPTVSSAKQPQKPTLDKKKHPSVKDGEGESNNSDDDIVRRRPGGACIQCKKIKMKCDFPPDEKACKRCKPKGYKCVVEAPKPKVYKRDRLLAEIRLKDAVIESLLKQLYNPYLATPHSIDEYLKSISLFDTSDPNVLAWLDRLSSRKRISTGSSFNSSRGEKEQRNKLTHGDWEMQEHEQMFSSRKETEKEHENARHDVASEALKGSSERGSFHRCRVPTRQKLTLGFPCPGFNLGYAKELDPPDILVLRLVTLEDAERLFDIFYTYINPFISILDPILLTPKSTLARCPVLFTVICAIASRYHPPKSSIYQTAMRFAKHSAVNALVQDEMKSVELCQAYILMSIYAVPERNWDRDLSWLYTGVAIRHVHRVLMATDLRLYQSPTTESANKTQEREALNRIRVWLLCFNFDQATAVQFGKPWIMKEDTIIHHSEEWYKKSQYNLDYDVHLCGYNSLLRIVARFHNEVYSDRSGLINSERVDLRSVTMRYDVEIEVFEEEWKRKFKAGGVDRGALLRRSQLHFYVYYYKLVMFSFGFHQVFHTGVEAWYDYFFSKCLEYAKSVIRYMNEDLVSSGFMRYAPDHHFMCAAFASVFLFKLLRPEFSSLLDKADEDESINLIMTLIDKFSSSDIAVDDRHTPKLYARFLATLLSKYRRNSPQGMGSGNLHTVSPRNIDITRNIVGDKNGDGGEYQESVALQDKSGYDSAGYQRPEFQTPTYMPQTTQSADICPIQFANGTEFLHFTYGSDNINGSSGVGSQGGMEDDVLASMQVLNDPEWLWGMAMPGYVFSDLAV</sequence>
<feature type="region of interest" description="Disordered" evidence="7">
    <location>
        <begin position="223"/>
        <end position="279"/>
    </location>
</feature>
<feature type="domain" description="Zn(2)-C6 fungal-type" evidence="8">
    <location>
        <begin position="118"/>
        <end position="150"/>
    </location>
</feature>
<dbReference type="GO" id="GO:0000976">
    <property type="term" value="F:transcription cis-regulatory region binding"/>
    <property type="evidence" value="ECO:0007669"/>
    <property type="project" value="TreeGrafter"/>
</dbReference>
<dbReference type="Gene3D" id="4.10.240.10">
    <property type="entry name" value="Zn(2)-C6 fungal-type DNA-binding domain"/>
    <property type="match status" value="1"/>
</dbReference>
<keyword evidence="4" id="KW-0238">DNA-binding</keyword>
<organism evidence="9 10">
    <name type="scientific">Armillaria borealis</name>
    <dbReference type="NCBI Taxonomy" id="47425"/>
    <lineage>
        <taxon>Eukaryota</taxon>
        <taxon>Fungi</taxon>
        <taxon>Dikarya</taxon>
        <taxon>Basidiomycota</taxon>
        <taxon>Agaricomycotina</taxon>
        <taxon>Agaricomycetes</taxon>
        <taxon>Agaricomycetidae</taxon>
        <taxon>Agaricales</taxon>
        <taxon>Marasmiineae</taxon>
        <taxon>Physalacriaceae</taxon>
        <taxon>Armillaria</taxon>
    </lineage>
</organism>
<feature type="region of interest" description="Disordered" evidence="7">
    <location>
        <begin position="77"/>
        <end position="113"/>
    </location>
</feature>
<dbReference type="GO" id="GO:0008270">
    <property type="term" value="F:zinc ion binding"/>
    <property type="evidence" value="ECO:0007669"/>
    <property type="project" value="InterPro"/>
</dbReference>
<reference evidence="9" key="1">
    <citation type="submission" date="2023-06" db="EMBL/GenBank/DDBJ databases">
        <authorList>
            <consortium name="Lawrence Berkeley National Laboratory"/>
            <person name="Ahrendt S."/>
            <person name="Sahu N."/>
            <person name="Indic B."/>
            <person name="Wong-Bajracharya J."/>
            <person name="Merenyi Z."/>
            <person name="Ke H.-M."/>
            <person name="Monk M."/>
            <person name="Kocsube S."/>
            <person name="Drula E."/>
            <person name="Lipzen A."/>
            <person name="Balint B."/>
            <person name="Henrissat B."/>
            <person name="Andreopoulos B."/>
            <person name="Martin F.M."/>
            <person name="Harder C.B."/>
            <person name="Rigling D."/>
            <person name="Ford K.L."/>
            <person name="Foster G.D."/>
            <person name="Pangilinan J."/>
            <person name="Papanicolaou A."/>
            <person name="Barry K."/>
            <person name="LaButti K."/>
            <person name="Viragh M."/>
            <person name="Koriabine M."/>
            <person name="Yan M."/>
            <person name="Riley R."/>
            <person name="Champramary S."/>
            <person name="Plett K.L."/>
            <person name="Tsai I.J."/>
            <person name="Slot J."/>
            <person name="Sipos G."/>
            <person name="Plett J."/>
            <person name="Nagy L.G."/>
            <person name="Grigoriev I.V."/>
        </authorList>
    </citation>
    <scope>NUCLEOTIDE SEQUENCE</scope>
    <source>
        <strain evidence="9">FPL87.14</strain>
    </source>
</reference>
<evidence type="ECO:0000256" key="7">
    <source>
        <dbReference type="SAM" id="MobiDB-lite"/>
    </source>
</evidence>
<protein>
    <submittedName>
        <fullName evidence="9">Fungal-specific transcription factor domain-containing protein</fullName>
    </submittedName>
</protein>
<evidence type="ECO:0000256" key="3">
    <source>
        <dbReference type="ARBA" id="ARBA00023015"/>
    </source>
</evidence>
<dbReference type="SUPFAM" id="SSF57701">
    <property type="entry name" value="Zn2/Cys6 DNA-binding domain"/>
    <property type="match status" value="1"/>
</dbReference>